<reference evidence="5" key="1">
    <citation type="journal article" date="2021" name="IMA Fungus">
        <title>Genomic characterization of three marine fungi, including Emericellopsis atlantica sp. nov. with signatures of a generalist lifestyle and marine biomass degradation.</title>
        <authorList>
            <person name="Hagestad O.C."/>
            <person name="Hou L."/>
            <person name="Andersen J.H."/>
            <person name="Hansen E.H."/>
            <person name="Altermark B."/>
            <person name="Li C."/>
            <person name="Kuhnert E."/>
            <person name="Cox R.J."/>
            <person name="Crous P.W."/>
            <person name="Spatafora J.W."/>
            <person name="Lail K."/>
            <person name="Amirebrahimi M."/>
            <person name="Lipzen A."/>
            <person name="Pangilinan J."/>
            <person name="Andreopoulos W."/>
            <person name="Hayes R.D."/>
            <person name="Ng V."/>
            <person name="Grigoriev I.V."/>
            <person name="Jackson S.A."/>
            <person name="Sutton T.D.S."/>
            <person name="Dobson A.D.W."/>
            <person name="Rama T."/>
        </authorList>
    </citation>
    <scope>NUCLEOTIDE SEQUENCE</scope>
    <source>
        <strain evidence="5">TRa018bII</strain>
    </source>
</reference>
<feature type="compositionally biased region" description="Polar residues" evidence="4">
    <location>
        <begin position="152"/>
        <end position="162"/>
    </location>
</feature>
<dbReference type="Pfam" id="PF12921">
    <property type="entry name" value="ATP13"/>
    <property type="match status" value="1"/>
</dbReference>
<evidence type="ECO:0000256" key="3">
    <source>
        <dbReference type="ARBA" id="ARBA00023128"/>
    </source>
</evidence>
<organism evidence="5 6">
    <name type="scientific">Amylocarpus encephaloides</name>
    <dbReference type="NCBI Taxonomy" id="45428"/>
    <lineage>
        <taxon>Eukaryota</taxon>
        <taxon>Fungi</taxon>
        <taxon>Dikarya</taxon>
        <taxon>Ascomycota</taxon>
        <taxon>Pezizomycotina</taxon>
        <taxon>Leotiomycetes</taxon>
        <taxon>Helotiales</taxon>
        <taxon>Helotiales incertae sedis</taxon>
        <taxon>Amylocarpus</taxon>
    </lineage>
</organism>
<dbReference type="InterPro" id="IPR024319">
    <property type="entry name" value="ATPase_expression_mit"/>
</dbReference>
<sequence>MSTVPIALEAFRTRCASVIRPRGFVEAHGGLFSYDTCPSGSRTVAKCLPIQRYQSTLSSNTPLALRRIDSSIRHGRPSRGTRAYGGNNPGIRLLCTRRDEARRSGIYAQPQDSHRHAQEERRKAPEKYDNAGTVEDRREVDGQDSGSKHLSRNSGEASTISTRVLAPPASHSKPFSHRVKDTFSNPIPSIRNLLTVADKSLSLPAPPPSSYIRGFKRSRRKVRGLRMSEAVDRSLEHAPNEGVRFDEQRMEQEVLDAVSTGNPHVVLRCLDSRSRSREFSRVLGKLPRSTFSELLRCLDPENFIGSIQRRSLEISPQAYEQLFTGFDNNYYMFTSTFVSRLWLILRIRLGSTSISLSDVRYLLKFAQVVGEVNFAKFLWKRFTTEGQGFIRPDVACYNNLMATICWSDVVTGDTRYRLRVIGYNIASRAKLENEAEAQDPSGHRVGGPHGIKNQVSNLFRSMLASGLAGDEETFCSMMIAFAREADLKSVEAILGRVWDIDVSELLNNPEFENAPKAYRKDSPFYPSERLLVTLAHAYGINNAIPVALRLVDYVSRQYSLVIPISVWAELLNWTHVLSIPRRKKSPPDSRSHPIGVDLDDTSVLDEPETIVTASETTGQLPPEAVTNLWNTMISEPYNVKPTLALYDRAIRSLLSRQQFGRAQRLMKDSTKCHTESVRKLDRAMAEVGATVAKHGRDELHQNRIRERNFLSMEVRQGRYYRRGWVRKLLKVGERNMRHRNPDWYCRGIPHILDEWTSYLPARINYATPTGTVTLWTGAWELNRYHVWHLCYGQDPRGNLPPVACSPWTLRSHRRSLVRLIGRRVRMNRDRAQQFQQRQKLVARSRRGRSTTLEKTNQDEGTTSRE</sequence>
<keyword evidence="6" id="KW-1185">Reference proteome</keyword>
<name>A0A9P8C3Z2_9HELO</name>
<keyword evidence="3" id="KW-0496">Mitochondrion</keyword>
<evidence type="ECO:0000313" key="5">
    <source>
        <dbReference type="EMBL" id="KAG9232602.1"/>
    </source>
</evidence>
<dbReference type="EMBL" id="MU251540">
    <property type="protein sequence ID" value="KAG9232602.1"/>
    <property type="molecule type" value="Genomic_DNA"/>
</dbReference>
<accession>A0A9P8C3Z2</accession>
<dbReference type="GO" id="GO:0005739">
    <property type="term" value="C:mitochondrion"/>
    <property type="evidence" value="ECO:0007669"/>
    <property type="project" value="UniProtKB-SubCell"/>
</dbReference>
<comment type="caution">
    <text evidence="5">The sequence shown here is derived from an EMBL/GenBank/DDBJ whole genome shotgun (WGS) entry which is preliminary data.</text>
</comment>
<protein>
    <submittedName>
        <fullName evidence="5">Mitochondrial ATPase expression-domain-containing protein</fullName>
    </submittedName>
</protein>
<evidence type="ECO:0000256" key="1">
    <source>
        <dbReference type="ARBA" id="ARBA00004173"/>
    </source>
</evidence>
<evidence type="ECO:0000256" key="4">
    <source>
        <dbReference type="SAM" id="MobiDB-lite"/>
    </source>
</evidence>
<dbReference type="Proteomes" id="UP000824998">
    <property type="component" value="Unassembled WGS sequence"/>
</dbReference>
<keyword evidence="2" id="KW-0809">Transit peptide</keyword>
<feature type="compositionally biased region" description="Basic and acidic residues" evidence="4">
    <location>
        <begin position="855"/>
        <end position="865"/>
    </location>
</feature>
<feature type="compositionally biased region" description="Basic and acidic residues" evidence="4">
    <location>
        <begin position="112"/>
        <end position="141"/>
    </location>
</feature>
<feature type="region of interest" description="Disordered" evidence="4">
    <location>
        <begin position="71"/>
        <end position="91"/>
    </location>
</feature>
<evidence type="ECO:0000256" key="2">
    <source>
        <dbReference type="ARBA" id="ARBA00022946"/>
    </source>
</evidence>
<feature type="region of interest" description="Disordered" evidence="4">
    <location>
        <begin position="831"/>
        <end position="865"/>
    </location>
</feature>
<comment type="subcellular location">
    <subcellularLocation>
        <location evidence="1">Mitochondrion</location>
    </subcellularLocation>
</comment>
<dbReference type="AlphaFoldDB" id="A0A9P8C3Z2"/>
<feature type="region of interest" description="Disordered" evidence="4">
    <location>
        <begin position="105"/>
        <end position="180"/>
    </location>
</feature>
<proteinExistence type="predicted"/>
<dbReference type="OrthoDB" id="185373at2759"/>
<evidence type="ECO:0000313" key="6">
    <source>
        <dbReference type="Proteomes" id="UP000824998"/>
    </source>
</evidence>
<gene>
    <name evidence="5" type="ORF">BJ875DRAFT_466315</name>
</gene>